<name>A0A6H5I3I9_9HYME</name>
<evidence type="ECO:0000256" key="1">
    <source>
        <dbReference type="SAM" id="MobiDB-lite"/>
    </source>
</evidence>
<sequence>MLSDEVCVQKKSLEKYGQPRRIGQLRISTKKHILEARESAAKDQQRKVANHSRPGHCRVYTAASWRYTRWKIQSSTLAGTFTLLRLRLFSLARSTQRSSQVFSLPARGRVKMPAMPSVLGDPPFLFLALRRRYAYYFSLSLSLTSDMSTEHGQPEQNLSSRPRNYLRPNSDDTRDALHISRK</sequence>
<dbReference type="Proteomes" id="UP000479190">
    <property type="component" value="Unassembled WGS sequence"/>
</dbReference>
<dbReference type="EMBL" id="CADCXV010000678">
    <property type="protein sequence ID" value="CAB0032443.1"/>
    <property type="molecule type" value="Genomic_DNA"/>
</dbReference>
<gene>
    <name evidence="2" type="ORF">TBRA_LOCUS4381</name>
</gene>
<feature type="compositionally biased region" description="Basic and acidic residues" evidence="1">
    <location>
        <begin position="169"/>
        <end position="182"/>
    </location>
</feature>
<proteinExistence type="predicted"/>
<accession>A0A6H5I3I9</accession>
<evidence type="ECO:0000313" key="2">
    <source>
        <dbReference type="EMBL" id="CAB0032443.1"/>
    </source>
</evidence>
<feature type="region of interest" description="Disordered" evidence="1">
    <location>
        <begin position="147"/>
        <end position="182"/>
    </location>
</feature>
<dbReference type="AlphaFoldDB" id="A0A6H5I3I9"/>
<keyword evidence="3" id="KW-1185">Reference proteome</keyword>
<protein>
    <submittedName>
        <fullName evidence="2">Uncharacterized protein</fullName>
    </submittedName>
</protein>
<evidence type="ECO:0000313" key="3">
    <source>
        <dbReference type="Proteomes" id="UP000479190"/>
    </source>
</evidence>
<organism evidence="2 3">
    <name type="scientific">Trichogramma brassicae</name>
    <dbReference type="NCBI Taxonomy" id="86971"/>
    <lineage>
        <taxon>Eukaryota</taxon>
        <taxon>Metazoa</taxon>
        <taxon>Ecdysozoa</taxon>
        <taxon>Arthropoda</taxon>
        <taxon>Hexapoda</taxon>
        <taxon>Insecta</taxon>
        <taxon>Pterygota</taxon>
        <taxon>Neoptera</taxon>
        <taxon>Endopterygota</taxon>
        <taxon>Hymenoptera</taxon>
        <taxon>Apocrita</taxon>
        <taxon>Proctotrupomorpha</taxon>
        <taxon>Chalcidoidea</taxon>
        <taxon>Trichogrammatidae</taxon>
        <taxon>Trichogramma</taxon>
    </lineage>
</organism>
<reference evidence="2 3" key="1">
    <citation type="submission" date="2020-02" db="EMBL/GenBank/DDBJ databases">
        <authorList>
            <person name="Ferguson B K."/>
        </authorList>
    </citation>
    <scope>NUCLEOTIDE SEQUENCE [LARGE SCALE GENOMIC DNA]</scope>
</reference>